<protein>
    <submittedName>
        <fullName evidence="2">Uncharacterized protein</fullName>
    </submittedName>
</protein>
<dbReference type="eggNOG" id="ENOG5032YEW">
    <property type="taxonomic scope" value="Bacteria"/>
</dbReference>
<dbReference type="Proteomes" id="UP000006786">
    <property type="component" value="Unassembled WGS sequence"/>
</dbReference>
<dbReference type="OrthoDB" id="8282842at2"/>
<dbReference type="AlphaFoldDB" id="K2M4S1"/>
<accession>K2M4S1</accession>
<dbReference type="PATRIC" id="fig|391937.3.peg.4092"/>
<reference evidence="2 3" key="1">
    <citation type="journal article" date="2012" name="J. Bacteriol.">
        <title>Genome Sequence of Nitratireductor pacificus Type Strain pht-3B.</title>
        <authorList>
            <person name="Lai Q."/>
            <person name="Li G."/>
            <person name="Shao Z."/>
        </authorList>
    </citation>
    <scope>NUCLEOTIDE SEQUENCE [LARGE SCALE GENOMIC DNA]</scope>
    <source>
        <strain evidence="3">pht-3B</strain>
    </source>
</reference>
<sequence>MNAQAAPTDGERLRAIRAGLSSLDSRNWQLAHDDTGPLIEAVDEHGAFVVLARLSEATFDEGRFIATAPETIRFLLSLVDRAIASLAARAEGAPAGRGKGPDARSGAGTAAAQPEPKDFAAEAAMKCTEPAFKTFLAERHGLEKPATDARTAQRLRSVLGVTSRRDLNDNGKAAARWKALRAEFQAWRTAG</sequence>
<name>K2M4S1_9HYPH</name>
<dbReference type="EMBL" id="AMRM01000030">
    <property type="protein sequence ID" value="EKF17081.1"/>
    <property type="molecule type" value="Genomic_DNA"/>
</dbReference>
<feature type="region of interest" description="Disordered" evidence="1">
    <location>
        <begin position="91"/>
        <end position="114"/>
    </location>
</feature>
<evidence type="ECO:0000256" key="1">
    <source>
        <dbReference type="SAM" id="MobiDB-lite"/>
    </source>
</evidence>
<evidence type="ECO:0000313" key="2">
    <source>
        <dbReference type="EMBL" id="EKF17081.1"/>
    </source>
</evidence>
<comment type="caution">
    <text evidence="2">The sequence shown here is derived from an EMBL/GenBank/DDBJ whole genome shotgun (WGS) entry which is preliminary data.</text>
</comment>
<gene>
    <name evidence="2" type="ORF">NA2_19963</name>
</gene>
<proteinExistence type="predicted"/>
<dbReference type="STRING" id="391937.NA2_19963"/>
<keyword evidence="3" id="KW-1185">Reference proteome</keyword>
<organism evidence="2 3">
    <name type="scientific">Nitratireductor pacificus pht-3B</name>
    <dbReference type="NCBI Taxonomy" id="391937"/>
    <lineage>
        <taxon>Bacteria</taxon>
        <taxon>Pseudomonadati</taxon>
        <taxon>Pseudomonadota</taxon>
        <taxon>Alphaproteobacteria</taxon>
        <taxon>Hyphomicrobiales</taxon>
        <taxon>Phyllobacteriaceae</taxon>
        <taxon>Nitratireductor</taxon>
    </lineage>
</organism>
<evidence type="ECO:0000313" key="3">
    <source>
        <dbReference type="Proteomes" id="UP000006786"/>
    </source>
</evidence>
<dbReference type="RefSeq" id="WP_008599081.1">
    <property type="nucleotide sequence ID" value="NZ_AMRM01000030.1"/>
</dbReference>